<keyword evidence="2" id="KW-1185">Reference proteome</keyword>
<dbReference type="Proteomes" id="UP000439903">
    <property type="component" value="Unassembled WGS sequence"/>
</dbReference>
<comment type="caution">
    <text evidence="1">The sequence shown here is derived from an EMBL/GenBank/DDBJ whole genome shotgun (WGS) entry which is preliminary data.</text>
</comment>
<accession>A0A8H4ESE2</accession>
<protein>
    <submittedName>
        <fullName evidence="1">Uncharacterized protein</fullName>
    </submittedName>
</protein>
<evidence type="ECO:0000313" key="2">
    <source>
        <dbReference type="Proteomes" id="UP000439903"/>
    </source>
</evidence>
<sequence>MPLNEIIMTINKNTFSDSMDDFCERIEQWNHDEGDPLCYAFSIRQLLLKEDPSSRDADGATRGIFIISDQSSSKSTIVNSIIKQIALKMGDNTVTKTRTWIEHRYDLKLEEVEYNLLLEYDVPEKTKTLVSNGNLRDLTSKFAEIDNSHLDNKKKARIIIHSNIPSFVIDCCDNSELTPTNISTQKDH</sequence>
<evidence type="ECO:0000313" key="1">
    <source>
        <dbReference type="EMBL" id="KAF0546049.1"/>
    </source>
</evidence>
<organism evidence="1 2">
    <name type="scientific">Gigaspora margarita</name>
    <dbReference type="NCBI Taxonomy" id="4874"/>
    <lineage>
        <taxon>Eukaryota</taxon>
        <taxon>Fungi</taxon>
        <taxon>Fungi incertae sedis</taxon>
        <taxon>Mucoromycota</taxon>
        <taxon>Glomeromycotina</taxon>
        <taxon>Glomeromycetes</taxon>
        <taxon>Diversisporales</taxon>
        <taxon>Gigasporaceae</taxon>
        <taxon>Gigaspora</taxon>
    </lineage>
</organism>
<dbReference type="AlphaFoldDB" id="A0A8H4ESE2"/>
<reference evidence="1 2" key="1">
    <citation type="journal article" date="2019" name="Environ. Microbiol.">
        <title>At the nexus of three kingdoms: the genome of the mycorrhizal fungus Gigaspora margarita provides insights into plant, endobacterial and fungal interactions.</title>
        <authorList>
            <person name="Venice F."/>
            <person name="Ghignone S."/>
            <person name="Salvioli di Fossalunga A."/>
            <person name="Amselem J."/>
            <person name="Novero M."/>
            <person name="Xianan X."/>
            <person name="Sedzielewska Toro K."/>
            <person name="Morin E."/>
            <person name="Lipzen A."/>
            <person name="Grigoriev I.V."/>
            <person name="Henrissat B."/>
            <person name="Martin F.M."/>
            <person name="Bonfante P."/>
        </authorList>
    </citation>
    <scope>NUCLEOTIDE SEQUENCE [LARGE SCALE GENOMIC DNA]</scope>
    <source>
        <strain evidence="1 2">BEG34</strain>
    </source>
</reference>
<dbReference type="EMBL" id="WTPW01000115">
    <property type="protein sequence ID" value="KAF0546049.1"/>
    <property type="molecule type" value="Genomic_DNA"/>
</dbReference>
<name>A0A8H4ESE2_GIGMA</name>
<dbReference type="OrthoDB" id="2341214at2759"/>
<gene>
    <name evidence="1" type="ORF">F8M41_001723</name>
</gene>
<proteinExistence type="predicted"/>